<dbReference type="EMBL" id="MEHD01000009">
    <property type="protein sequence ID" value="ODR60776.1"/>
    <property type="molecule type" value="Genomic_DNA"/>
</dbReference>
<feature type="domain" description="GGDEF" evidence="1">
    <location>
        <begin position="168"/>
        <end position="298"/>
    </location>
</feature>
<evidence type="ECO:0000313" key="3">
    <source>
        <dbReference type="EMBL" id="ODR39772.1"/>
    </source>
</evidence>
<dbReference type="CDD" id="cd01949">
    <property type="entry name" value="GGDEF"/>
    <property type="match status" value="1"/>
</dbReference>
<evidence type="ECO:0000313" key="2">
    <source>
        <dbReference type="EMBL" id="ODM04177.1"/>
    </source>
</evidence>
<proteinExistence type="predicted"/>
<dbReference type="EMBL" id="MCGH01000003">
    <property type="protein sequence ID" value="ODM04177.1"/>
    <property type="molecule type" value="Genomic_DNA"/>
</dbReference>
<dbReference type="InterPro" id="IPR000160">
    <property type="entry name" value="GGDEF_dom"/>
</dbReference>
<dbReference type="PANTHER" id="PTHR44757">
    <property type="entry name" value="DIGUANYLATE CYCLASE DGCP"/>
    <property type="match status" value="1"/>
</dbReference>
<dbReference type="Proteomes" id="UP000094271">
    <property type="component" value="Unassembled WGS sequence"/>
</dbReference>
<accession>A0A1E3A6R4</accession>
<dbReference type="Pfam" id="PF00990">
    <property type="entry name" value="GGDEF"/>
    <property type="match status" value="1"/>
</dbReference>
<dbReference type="NCBIfam" id="TIGR00254">
    <property type="entry name" value="GGDEF"/>
    <property type="match status" value="1"/>
</dbReference>
<dbReference type="RefSeq" id="WP_069154406.1">
    <property type="nucleotide sequence ID" value="NZ_DBFYTW010000098.1"/>
</dbReference>
<dbReference type="SMART" id="SM00267">
    <property type="entry name" value="GGDEF"/>
    <property type="match status" value="1"/>
</dbReference>
<dbReference type="SUPFAM" id="SSF55785">
    <property type="entry name" value="PYP-like sensor domain (PAS domain)"/>
    <property type="match status" value="1"/>
</dbReference>
<organism evidence="2 5">
    <name type="scientific">Eisenbergiella tayi</name>
    <dbReference type="NCBI Taxonomy" id="1432052"/>
    <lineage>
        <taxon>Bacteria</taxon>
        <taxon>Bacillati</taxon>
        <taxon>Bacillota</taxon>
        <taxon>Clostridia</taxon>
        <taxon>Lachnospirales</taxon>
        <taxon>Lachnospiraceae</taxon>
        <taxon>Eisenbergiella</taxon>
    </lineage>
</organism>
<reference evidence="2 5" key="1">
    <citation type="submission" date="2016-07" db="EMBL/GenBank/DDBJ databases">
        <title>Characterization of isolates of Eisenbergiella tayi derived from blood cultures, using whole genome sequencing.</title>
        <authorList>
            <person name="Burdz T."/>
            <person name="Wiebe D."/>
            <person name="Huynh C."/>
            <person name="Bernard K."/>
        </authorList>
    </citation>
    <scope>NUCLEOTIDE SEQUENCE [LARGE SCALE GENOMIC DNA]</scope>
    <source>
        <strain evidence="2 5">NML 110608</strain>
    </source>
</reference>
<comment type="caution">
    <text evidence="2">The sequence shown here is derived from an EMBL/GenBank/DDBJ whole genome shotgun (WGS) entry which is preliminary data.</text>
</comment>
<protein>
    <submittedName>
        <fullName evidence="2">Putative diguanylate cyclase YcdT</fullName>
        <ecNumber evidence="2">2.7.7.65</ecNumber>
    </submittedName>
</protein>
<keyword evidence="2" id="KW-0548">Nucleotidyltransferase</keyword>
<gene>
    <name evidence="2" type="primary">ycdT_2</name>
    <name evidence="3" type="ORF">BEI59_32945</name>
    <name evidence="2" type="ORF">BEI61_04981</name>
    <name evidence="4" type="ORF">BEI63_03410</name>
</gene>
<evidence type="ECO:0000313" key="4">
    <source>
        <dbReference type="EMBL" id="ODR60776.1"/>
    </source>
</evidence>
<dbReference type="PANTHER" id="PTHR44757:SF2">
    <property type="entry name" value="BIOFILM ARCHITECTURE MAINTENANCE PROTEIN MBAA"/>
    <property type="match status" value="1"/>
</dbReference>
<dbReference type="Proteomes" id="UP000094869">
    <property type="component" value="Unassembled WGS sequence"/>
</dbReference>
<evidence type="ECO:0000313" key="6">
    <source>
        <dbReference type="Proteomes" id="UP000094271"/>
    </source>
</evidence>
<reference evidence="3 6" key="3">
    <citation type="submission" date="2016-08" db="EMBL/GenBank/DDBJ databases">
        <authorList>
            <person name="Seilhamer J.J."/>
        </authorList>
    </citation>
    <scope>NUCLEOTIDE SEQUENCE [LARGE SCALE GENOMIC DNA]</scope>
    <source>
        <strain evidence="3 6">NML150140-1</strain>
    </source>
</reference>
<dbReference type="SUPFAM" id="SSF55073">
    <property type="entry name" value="Nucleotide cyclase"/>
    <property type="match status" value="1"/>
</dbReference>
<evidence type="ECO:0000313" key="7">
    <source>
        <dbReference type="Proteomes" id="UP000094869"/>
    </source>
</evidence>
<dbReference type="InterPro" id="IPR043128">
    <property type="entry name" value="Rev_trsase/Diguanyl_cyclase"/>
</dbReference>
<name>A0A1E3A6R4_9FIRM</name>
<keyword evidence="7" id="KW-1185">Reference proteome</keyword>
<dbReference type="InterPro" id="IPR035965">
    <property type="entry name" value="PAS-like_dom_sf"/>
</dbReference>
<evidence type="ECO:0000313" key="5">
    <source>
        <dbReference type="Proteomes" id="UP000094067"/>
    </source>
</evidence>
<dbReference type="OrthoDB" id="9804955at2"/>
<dbReference type="InterPro" id="IPR052155">
    <property type="entry name" value="Biofilm_reg_signaling"/>
</dbReference>
<dbReference type="Gene3D" id="3.30.70.270">
    <property type="match status" value="1"/>
</dbReference>
<dbReference type="PROSITE" id="PS50887">
    <property type="entry name" value="GGDEF"/>
    <property type="match status" value="1"/>
</dbReference>
<evidence type="ECO:0000259" key="1">
    <source>
        <dbReference type="PROSITE" id="PS50887"/>
    </source>
</evidence>
<dbReference type="EMBL" id="MEHA01000042">
    <property type="protein sequence ID" value="ODR39772.1"/>
    <property type="molecule type" value="Genomic_DNA"/>
</dbReference>
<reference evidence="4 7" key="2">
    <citation type="submission" date="2016-08" db="EMBL/GenBank/DDBJ databases">
        <title>Characterization of Isolates of Eisenbergiella tayi Derived from Blood Cultures, Using Whole Genome Sequencing.</title>
        <authorList>
            <person name="Bernier A.-M."/>
            <person name="Burdz T."/>
            <person name="Wiebe D."/>
            <person name="Bernard K."/>
        </authorList>
    </citation>
    <scope>NUCLEOTIDE SEQUENCE [LARGE SCALE GENOMIC DNA]</scope>
    <source>
        <strain evidence="4 7">NML120146</strain>
    </source>
</reference>
<dbReference type="EC" id="2.7.7.65" evidence="2"/>
<sequence length="298" mass="34220">MKEKWDLNSQKLGILLRNFADMIWEYDTETHRLFAEPECAKRCGLPEIVADGARGLVDAGVLHPDYLPSLSHLFHSLEIQDCTLTAELLARSGISHDYNWYRVVFTSFVDSESGRLQAIGFFQDIDYEVQQRLKLQHLANMDCHTGIYNAAAGRQLIQNKLMQQSPSTHNAMFVFDIDNFKLINDTYGHYRGDEILHHFADILRCVCRKTDTVFRIGGDEFGLFAYNTDDEKLVRRICTEILCRTNELSEDCIPVSVSIGVAVNKEYAPSYFDYYRAADKAMYLAKENGKGNYRADYF</sequence>
<dbReference type="InterPro" id="IPR029787">
    <property type="entry name" value="Nucleotide_cyclase"/>
</dbReference>
<dbReference type="Gene3D" id="3.30.450.20">
    <property type="entry name" value="PAS domain"/>
    <property type="match status" value="1"/>
</dbReference>
<dbReference type="AlphaFoldDB" id="A0A1E3A6R4"/>
<dbReference type="Proteomes" id="UP000094067">
    <property type="component" value="Unassembled WGS sequence"/>
</dbReference>
<keyword evidence="2" id="KW-0808">Transferase</keyword>
<dbReference type="GO" id="GO:0052621">
    <property type="term" value="F:diguanylate cyclase activity"/>
    <property type="evidence" value="ECO:0007669"/>
    <property type="project" value="UniProtKB-EC"/>
</dbReference>